<evidence type="ECO:0000259" key="3">
    <source>
        <dbReference type="SMART" id="SM00642"/>
    </source>
</evidence>
<dbReference type="Proteomes" id="UP000464675">
    <property type="component" value="Chromosome"/>
</dbReference>
<feature type="domain" description="Glycosyl hydrolase family 13 catalytic" evidence="3">
    <location>
        <begin position="69"/>
        <end position="500"/>
    </location>
</feature>
<keyword evidence="2" id="KW-0808">Transferase</keyword>
<keyword evidence="1" id="KW-0328">Glycosyltransferase</keyword>
<dbReference type="Gene3D" id="2.60.40.1180">
    <property type="entry name" value="Golgi alpha-mannosidase II"/>
    <property type="match status" value="1"/>
</dbReference>
<dbReference type="PANTHER" id="PTHR10357">
    <property type="entry name" value="ALPHA-AMYLASE FAMILY MEMBER"/>
    <property type="match status" value="1"/>
</dbReference>
<dbReference type="Pfam" id="PF16657">
    <property type="entry name" value="Malt_amylase_C"/>
    <property type="match status" value="1"/>
</dbReference>
<dbReference type="InterPro" id="IPR016377">
    <property type="entry name" value="Sucrose_GGa_phosphorylase-rel"/>
</dbReference>
<dbReference type="Gene3D" id="3.90.400.10">
    <property type="entry name" value="Oligo-1,6-glucosidase, Domain 2"/>
    <property type="match status" value="1"/>
</dbReference>
<evidence type="ECO:0000313" key="4">
    <source>
        <dbReference type="EMBL" id="QHQ40844.1"/>
    </source>
</evidence>
<sequence length="591" mass="67809">METRGEAVSHSNSQVPIKDVLHQKVVDHLAFIYPNLDIEPIAHELVRTMRLDDDCQSPLAHKNLWDQTDIAVITYGNSIVSDNQPPLKTLHHFLQAHFPMLINTVHILPFFPYTSDDGFAVSAYKQVDPPLGDWSDILRISTDFHLMADLVINHCSAKHDWFLNYQEGNDPGSDFFVEMDPEEDLSKVVRPRVTPLLRATRTPRGTRHVWCTFGHDQVDLNFANPKVLAKIVDIIRLYLDMGVRIFRLDAVAFIWKEVGTNCLNLAETHEIVRLLRTLIEHANPNAVIITETNIPNQENLSYFGNANEAHCIYNFSLPPLLVNTLVTGNCRYLKNWLMSMPPAQNGTTYFNFIASHDGIGLRPVEGLLDDSELEALIQSMENFGGQISWRALDDGSNKPYEINISLFDALKGTTCGEDEWQLRRFICAHAIMLALEGIPAFYLHSLMGTTNDYERMKEHGHNRAINRRQWQEQELNEALADPDSHHHHVFHQLRKLIQLRRDQPAFHPNATQFTLHLGDQVFAFWRQSLDRRQSIFCLNNISDQPQTIHLNAINLIGTDQWKDLVSDATFDDMLATVTLDPYQTMWISNRW</sequence>
<evidence type="ECO:0000256" key="2">
    <source>
        <dbReference type="ARBA" id="ARBA00022679"/>
    </source>
</evidence>
<dbReference type="Pfam" id="PF00128">
    <property type="entry name" value="Alpha-amylase"/>
    <property type="match status" value="1"/>
</dbReference>
<dbReference type="Gene3D" id="3.20.20.80">
    <property type="entry name" value="Glycosidases"/>
    <property type="match status" value="1"/>
</dbReference>
<proteinExistence type="predicted"/>
<protein>
    <submittedName>
        <fullName evidence="4">Alpha-amylase</fullName>
    </submittedName>
</protein>
<dbReference type="SMART" id="SM00642">
    <property type="entry name" value="Aamy"/>
    <property type="match status" value="1"/>
</dbReference>
<dbReference type="InterPro" id="IPR017853">
    <property type="entry name" value="GH"/>
</dbReference>
<dbReference type="InterPro" id="IPR013780">
    <property type="entry name" value="Glyco_hydro_b"/>
</dbReference>
<accession>A0ABX6J4W1</accession>
<dbReference type="PIRSF" id="PIRSF003059">
    <property type="entry name" value="Sucrose_phosphorylase"/>
    <property type="match status" value="1"/>
</dbReference>
<gene>
    <name evidence="4" type="ORF">GTQ55_11800</name>
</gene>
<dbReference type="PANTHER" id="PTHR10357:SF214">
    <property type="entry name" value="GLUCOSYLGLYCERATE PHOSPHORYLASE"/>
    <property type="match status" value="1"/>
</dbReference>
<dbReference type="InterPro" id="IPR045857">
    <property type="entry name" value="O16G_dom_2"/>
</dbReference>
<organism evidence="4 5">
    <name type="scientific">Microbulbifer hydrolyticus</name>
    <dbReference type="NCBI Taxonomy" id="48074"/>
    <lineage>
        <taxon>Bacteria</taxon>
        <taxon>Pseudomonadati</taxon>
        <taxon>Pseudomonadota</taxon>
        <taxon>Gammaproteobacteria</taxon>
        <taxon>Cellvibrionales</taxon>
        <taxon>Microbulbiferaceae</taxon>
        <taxon>Microbulbifer</taxon>
    </lineage>
</organism>
<reference evidence="4 5" key="1">
    <citation type="submission" date="2020-01" db="EMBL/GenBank/DDBJ databases">
        <title>The possibility of degradation of plastic by Microbulbifer hydrolyticus IRE-31.</title>
        <authorList>
            <person name="Liu L."/>
        </authorList>
    </citation>
    <scope>NUCLEOTIDE SEQUENCE [LARGE SCALE GENOMIC DNA]</scope>
    <source>
        <strain evidence="4 5">IRE-31</strain>
    </source>
</reference>
<evidence type="ECO:0000256" key="1">
    <source>
        <dbReference type="ARBA" id="ARBA00022676"/>
    </source>
</evidence>
<dbReference type="InterPro" id="IPR006047">
    <property type="entry name" value="GH13_cat_dom"/>
</dbReference>
<name>A0ABX6J4W1_9GAMM</name>
<dbReference type="SUPFAM" id="SSF51445">
    <property type="entry name" value="(Trans)glycosidases"/>
    <property type="match status" value="1"/>
</dbReference>
<keyword evidence="5" id="KW-1185">Reference proteome</keyword>
<dbReference type="InterPro" id="IPR033746">
    <property type="entry name" value="GGa_phosphorylase"/>
</dbReference>
<evidence type="ECO:0000313" key="5">
    <source>
        <dbReference type="Proteomes" id="UP000464675"/>
    </source>
</evidence>
<dbReference type="EMBL" id="CP047491">
    <property type="protein sequence ID" value="QHQ40844.1"/>
    <property type="molecule type" value="Genomic_DNA"/>
</dbReference>
<dbReference type="InterPro" id="IPR032091">
    <property type="entry name" value="Malt_amylase-like_C"/>
</dbReference>
<dbReference type="CDD" id="cd11356">
    <property type="entry name" value="AmyAc_Sucrose_phosphorylase-like_1"/>
    <property type="match status" value="1"/>
</dbReference>